<reference evidence="1" key="1">
    <citation type="journal article" date="2019" name="Sci. Rep.">
        <title>Draft genome of Tanacetum cinerariifolium, the natural source of mosquito coil.</title>
        <authorList>
            <person name="Yamashiro T."/>
            <person name="Shiraishi A."/>
            <person name="Satake H."/>
            <person name="Nakayama K."/>
        </authorList>
    </citation>
    <scope>NUCLEOTIDE SEQUENCE</scope>
</reference>
<dbReference type="AlphaFoldDB" id="A0A699XJC6"/>
<protein>
    <submittedName>
        <fullName evidence="1">Uncharacterized protein</fullName>
    </submittedName>
</protein>
<organism evidence="1">
    <name type="scientific">Tanacetum cinerariifolium</name>
    <name type="common">Dalmatian daisy</name>
    <name type="synonym">Chrysanthemum cinerariifolium</name>
    <dbReference type="NCBI Taxonomy" id="118510"/>
    <lineage>
        <taxon>Eukaryota</taxon>
        <taxon>Viridiplantae</taxon>
        <taxon>Streptophyta</taxon>
        <taxon>Embryophyta</taxon>
        <taxon>Tracheophyta</taxon>
        <taxon>Spermatophyta</taxon>
        <taxon>Magnoliopsida</taxon>
        <taxon>eudicotyledons</taxon>
        <taxon>Gunneridae</taxon>
        <taxon>Pentapetalae</taxon>
        <taxon>asterids</taxon>
        <taxon>campanulids</taxon>
        <taxon>Asterales</taxon>
        <taxon>Asteraceae</taxon>
        <taxon>Asteroideae</taxon>
        <taxon>Anthemideae</taxon>
        <taxon>Anthemidinae</taxon>
        <taxon>Tanacetum</taxon>
    </lineage>
</organism>
<gene>
    <name evidence="1" type="ORF">Tci_930419</name>
</gene>
<feature type="non-terminal residue" evidence="1">
    <location>
        <position position="1"/>
    </location>
</feature>
<sequence>RNLFPPKPDLSGLEEFVNEPTVSETTIKNLVVETSEAKASEDKPKVVRNNCGLLIIKDWILDSKDEDESRPKIEKKIVKLVLLK</sequence>
<proteinExistence type="predicted"/>
<comment type="caution">
    <text evidence="1">The sequence shown here is derived from an EMBL/GenBank/DDBJ whole genome shotgun (WGS) entry which is preliminary data.</text>
</comment>
<name>A0A699XJC6_TANCI</name>
<accession>A0A699XJC6</accession>
<dbReference type="EMBL" id="BKCJ011853258">
    <property type="protein sequence ID" value="GFD58450.1"/>
    <property type="molecule type" value="Genomic_DNA"/>
</dbReference>
<evidence type="ECO:0000313" key="1">
    <source>
        <dbReference type="EMBL" id="GFD58450.1"/>
    </source>
</evidence>